<feature type="region of interest" description="Disordered" evidence="1">
    <location>
        <begin position="1"/>
        <end position="53"/>
    </location>
</feature>
<accession>A0A1E1MA67</accession>
<feature type="region of interest" description="Disordered" evidence="1">
    <location>
        <begin position="579"/>
        <end position="618"/>
    </location>
</feature>
<name>A0A1E1MA67_RHYSE</name>
<organism evidence="2 3">
    <name type="scientific">Rhynchosporium secalis</name>
    <name type="common">Barley scald fungus</name>
    <dbReference type="NCBI Taxonomy" id="38038"/>
    <lineage>
        <taxon>Eukaryota</taxon>
        <taxon>Fungi</taxon>
        <taxon>Dikarya</taxon>
        <taxon>Ascomycota</taxon>
        <taxon>Pezizomycotina</taxon>
        <taxon>Leotiomycetes</taxon>
        <taxon>Helotiales</taxon>
        <taxon>Ploettnerulaceae</taxon>
        <taxon>Rhynchosporium</taxon>
    </lineage>
</organism>
<sequence>MTSTEHSTNTQLILPMGTKNGRQPPGTSTRHSQREADSSEALDVTTNVGSPIKNSIARVAGYIFGLARAAPAQELRTHEEDGTSGNKAVEEPAHEEGEVVKSPYIPRKRPPPRDIYQHPSTPDGSGEEKELRANSPRKRARKTVKATEPITEPHRTWRSRTILPNGPPRAVPEQMIEPNAMSFPVPSSPHKAAEDVAAQPAKRGRGRPRKNPPPPPRTMPTRSVSTGKDTVNSPCAARKVSQMSTVSSPRPVREEATVPCEVEGEPEEQMEQHQHGEQEADDEEDDGGVSSILLNPSPIKVSRDTTGQSTGNPHMKTKNTEDNEQREVEGSPMISEDEGRLVDESEEEGSEVGAGVGLEKSPGEHLVDMRVIDDMIINAGRVGYSYNKENQEWTLKTSHKVCSSNGKRMIRRLRKTLGAYHILQKAIDTGDSHAAKKTRKSIDEQMENIQTESHSILTTRLGNPLRGIDFFDADKTRIMLMDLYFLIIPDLLEILKLAAQVYPLQKSMDRWALQQSLAITTILKDLASTAALQPKASKPRASSKSGTYQMSKPSSLILPAIRKIRNSLSSELAKRAADQKASELKASQAERSTQIEEEERLQKEEHRRLRKENRRQQTEAYNSLCSEPLWGRLLRYKMEATGPFVSSRDLNSADLIGCDDHAQDQNQHQDVEDDDDPFTERQDEDDDGPRLSVFGKNNKNDSTRSRPLSETEKGIFIECMMNERGEDRYEKAAKRLERSIEEIFTFAQDLQEAIDQKRETGHFMSQKDAWTYVIWVEKEVK</sequence>
<feature type="compositionally biased region" description="Basic and acidic residues" evidence="1">
    <location>
        <begin position="318"/>
        <end position="329"/>
    </location>
</feature>
<feature type="compositionally biased region" description="Basic and acidic residues" evidence="1">
    <location>
        <begin position="88"/>
        <end position="99"/>
    </location>
</feature>
<feature type="region of interest" description="Disordered" evidence="1">
    <location>
        <begin position="664"/>
        <end position="708"/>
    </location>
</feature>
<evidence type="ECO:0000313" key="3">
    <source>
        <dbReference type="Proteomes" id="UP000177625"/>
    </source>
</evidence>
<feature type="compositionally biased region" description="Polar residues" evidence="1">
    <location>
        <begin position="44"/>
        <end position="53"/>
    </location>
</feature>
<feature type="compositionally biased region" description="Polar residues" evidence="1">
    <location>
        <begin position="223"/>
        <end position="233"/>
    </location>
</feature>
<dbReference type="Proteomes" id="UP000177625">
    <property type="component" value="Unassembled WGS sequence"/>
</dbReference>
<keyword evidence="3" id="KW-1185">Reference proteome</keyword>
<feature type="compositionally biased region" description="Polar residues" evidence="1">
    <location>
        <begin position="1"/>
        <end position="12"/>
    </location>
</feature>
<gene>
    <name evidence="2" type="ORF">RSE6_06357</name>
</gene>
<feature type="compositionally biased region" description="Basic residues" evidence="1">
    <location>
        <begin position="135"/>
        <end position="144"/>
    </location>
</feature>
<evidence type="ECO:0000256" key="1">
    <source>
        <dbReference type="SAM" id="MobiDB-lite"/>
    </source>
</evidence>
<feature type="compositionally biased region" description="Acidic residues" evidence="1">
    <location>
        <begin position="671"/>
        <end position="687"/>
    </location>
</feature>
<dbReference type="AlphaFoldDB" id="A0A1E1MA67"/>
<dbReference type="EMBL" id="FJVC01000233">
    <property type="protein sequence ID" value="CZT45990.1"/>
    <property type="molecule type" value="Genomic_DNA"/>
</dbReference>
<protein>
    <submittedName>
        <fullName evidence="2">Uncharacterized protein</fullName>
    </submittedName>
</protein>
<proteinExistence type="predicted"/>
<feature type="region of interest" description="Disordered" evidence="1">
    <location>
        <begin position="74"/>
        <end position="360"/>
    </location>
</feature>
<evidence type="ECO:0000313" key="2">
    <source>
        <dbReference type="EMBL" id="CZT45990.1"/>
    </source>
</evidence>
<feature type="compositionally biased region" description="Basic and acidic residues" evidence="1">
    <location>
        <begin position="698"/>
        <end position="708"/>
    </location>
</feature>
<reference evidence="3" key="1">
    <citation type="submission" date="2016-03" db="EMBL/GenBank/DDBJ databases">
        <authorList>
            <person name="Guldener U."/>
        </authorList>
    </citation>
    <scope>NUCLEOTIDE SEQUENCE [LARGE SCALE GENOMIC DNA]</scope>
</reference>